<sequence>MGNCSSAPSQRVLVLEQEETDIPISNETQGEVAATAMSEKSNTMGFNNFLAANNVAVEIANRTCQQLQQKVDTLSKQNQELQTCNEQLRKDNQSLRQRINNDSEMNHRGYQSISEDVTSKNKRSDVISKYEVMDGAHRKKAIEAFGKKVQRTELWYRKDLTCRIFVVAFDTARSSKDAFDKGVLPQTFQWASSLGANYEMGRPNGSLEVLQPMERNISEELASLLSDESFRIVCSSVLKEIAVNCNLTDLEEKTLKELKAQHRQWREHDPWLPYLDEDKLSKMKNFVTECVRLAWRMVNLLPPLKIVMIPDVQGEKFDEFFEKEEEEVKEGVPTMTVCVWPALTDSKGDEVLVRGKAAIIPKPKLHSSV</sequence>
<organism evidence="15 16">
    <name type="scientific">Stylophora pistillata</name>
    <name type="common">Smooth cauliflower coral</name>
    <dbReference type="NCBI Taxonomy" id="50429"/>
    <lineage>
        <taxon>Eukaryota</taxon>
        <taxon>Metazoa</taxon>
        <taxon>Cnidaria</taxon>
        <taxon>Anthozoa</taxon>
        <taxon>Hexacorallia</taxon>
        <taxon>Scleractinia</taxon>
        <taxon>Astrocoeniina</taxon>
        <taxon>Pocilloporidae</taxon>
        <taxon>Stylophora</taxon>
    </lineage>
</organism>
<evidence type="ECO:0000256" key="10">
    <source>
        <dbReference type="ARBA" id="ARBA00023128"/>
    </source>
</evidence>
<dbReference type="GO" id="GO:0035695">
    <property type="term" value="P:mitophagy by internal vacuole formation"/>
    <property type="evidence" value="ECO:0007669"/>
    <property type="project" value="TreeGrafter"/>
</dbReference>
<keyword evidence="10" id="KW-0496">Mitochondrion</keyword>
<accession>A0A2B4SE47</accession>
<proteinExistence type="inferred from homology"/>
<evidence type="ECO:0000313" key="15">
    <source>
        <dbReference type="EMBL" id="PFX26812.1"/>
    </source>
</evidence>
<name>A0A2B4SE47_STYPI</name>
<evidence type="ECO:0000256" key="11">
    <source>
        <dbReference type="ARBA" id="ARBA00023136"/>
    </source>
</evidence>
<comment type="caution">
    <text evidence="15">The sequence shown here is derived from an EMBL/GenBank/DDBJ whole genome shotgun (WGS) entry which is preliminary data.</text>
</comment>
<evidence type="ECO:0000256" key="4">
    <source>
        <dbReference type="ARBA" id="ARBA00008233"/>
    </source>
</evidence>
<evidence type="ECO:0000256" key="7">
    <source>
        <dbReference type="ARBA" id="ARBA00022787"/>
    </source>
</evidence>
<dbReference type="EMBL" id="LSMT01000117">
    <property type="protein sequence ID" value="PFX26812.1"/>
    <property type="molecule type" value="Genomic_DNA"/>
</dbReference>
<dbReference type="GO" id="GO:0008289">
    <property type="term" value="F:lipid binding"/>
    <property type="evidence" value="ECO:0007669"/>
    <property type="project" value="UniProtKB-KW"/>
</dbReference>
<evidence type="ECO:0000259" key="14">
    <source>
        <dbReference type="Pfam" id="PF16026"/>
    </source>
</evidence>
<feature type="coiled-coil region" evidence="13">
    <location>
        <begin position="57"/>
        <end position="105"/>
    </location>
</feature>
<evidence type="ECO:0000256" key="6">
    <source>
        <dbReference type="ARBA" id="ARBA00022490"/>
    </source>
</evidence>
<comment type="similarity">
    <text evidence="4">Belongs to the MIEAP family.</text>
</comment>
<keyword evidence="6" id="KW-0963">Cytoplasm</keyword>
<dbReference type="GO" id="GO:0005759">
    <property type="term" value="C:mitochondrial matrix"/>
    <property type="evidence" value="ECO:0007669"/>
    <property type="project" value="UniProtKB-SubCell"/>
</dbReference>
<keyword evidence="8 13" id="KW-0175">Coiled coil</keyword>
<evidence type="ECO:0000313" key="16">
    <source>
        <dbReference type="Proteomes" id="UP000225706"/>
    </source>
</evidence>
<evidence type="ECO:0000256" key="5">
    <source>
        <dbReference type="ARBA" id="ARBA00019863"/>
    </source>
</evidence>
<evidence type="ECO:0000256" key="2">
    <source>
        <dbReference type="ARBA" id="ARBA00004305"/>
    </source>
</evidence>
<reference evidence="16" key="1">
    <citation type="journal article" date="2017" name="bioRxiv">
        <title>Comparative analysis of the genomes of Stylophora pistillata and Acropora digitifera provides evidence for extensive differences between species of corals.</title>
        <authorList>
            <person name="Voolstra C.R."/>
            <person name="Li Y."/>
            <person name="Liew Y.J."/>
            <person name="Baumgarten S."/>
            <person name="Zoccola D."/>
            <person name="Flot J.-F."/>
            <person name="Tambutte S."/>
            <person name="Allemand D."/>
            <person name="Aranda M."/>
        </authorList>
    </citation>
    <scope>NUCLEOTIDE SEQUENCE [LARGE SCALE GENOMIC DNA]</scope>
</reference>
<evidence type="ECO:0000256" key="9">
    <source>
        <dbReference type="ARBA" id="ARBA00023121"/>
    </source>
</evidence>
<dbReference type="InterPro" id="IPR026169">
    <property type="entry name" value="MIEAP"/>
</dbReference>
<feature type="domain" description="Mitochondria-eating protein C-terminal" evidence="14">
    <location>
        <begin position="237"/>
        <end position="356"/>
    </location>
</feature>
<dbReference type="OrthoDB" id="5970912at2759"/>
<keyword evidence="7" id="KW-1000">Mitochondrion outer membrane</keyword>
<evidence type="ECO:0000256" key="3">
    <source>
        <dbReference type="ARBA" id="ARBA00004496"/>
    </source>
</evidence>
<keyword evidence="11" id="KW-0472">Membrane</keyword>
<dbReference type="GO" id="GO:0035694">
    <property type="term" value="P:mitochondrial protein catabolic process"/>
    <property type="evidence" value="ECO:0007669"/>
    <property type="project" value="InterPro"/>
</dbReference>
<dbReference type="AlphaFoldDB" id="A0A2B4SE47"/>
<dbReference type="InterPro" id="IPR031981">
    <property type="entry name" value="MIEAP_C"/>
</dbReference>
<evidence type="ECO:0000256" key="12">
    <source>
        <dbReference type="ARBA" id="ARBA00032687"/>
    </source>
</evidence>
<dbReference type="Proteomes" id="UP000225706">
    <property type="component" value="Unassembled WGS sequence"/>
</dbReference>
<evidence type="ECO:0000256" key="1">
    <source>
        <dbReference type="ARBA" id="ARBA00004294"/>
    </source>
</evidence>
<protein>
    <recommendedName>
        <fullName evidence="5">Mitochondria-eating protein</fullName>
    </recommendedName>
    <alternativeName>
        <fullName evidence="12">Spermatogenesis-associated protein 18</fullName>
    </alternativeName>
</protein>
<evidence type="ECO:0000256" key="13">
    <source>
        <dbReference type="SAM" id="Coils"/>
    </source>
</evidence>
<keyword evidence="9" id="KW-0446">Lipid-binding</keyword>
<keyword evidence="16" id="KW-1185">Reference proteome</keyword>
<dbReference type="PANTHER" id="PTHR21771">
    <property type="entry name" value="MITOCHONDRIA-EATING PROTEIN-RELATED"/>
    <property type="match status" value="1"/>
</dbReference>
<dbReference type="Pfam" id="PF16026">
    <property type="entry name" value="MIEAP"/>
    <property type="match status" value="1"/>
</dbReference>
<dbReference type="GO" id="GO:0005741">
    <property type="term" value="C:mitochondrial outer membrane"/>
    <property type="evidence" value="ECO:0007669"/>
    <property type="project" value="UniProtKB-SubCell"/>
</dbReference>
<comment type="subcellular location">
    <subcellularLocation>
        <location evidence="3">Cytoplasm</location>
    </subcellularLocation>
    <subcellularLocation>
        <location evidence="2">Mitochondrion matrix</location>
    </subcellularLocation>
    <subcellularLocation>
        <location evidence="1">Mitochondrion outer membrane</location>
    </subcellularLocation>
</comment>
<gene>
    <name evidence="15" type="ORF">AWC38_SpisGene8491</name>
</gene>
<evidence type="ECO:0000256" key="8">
    <source>
        <dbReference type="ARBA" id="ARBA00023054"/>
    </source>
</evidence>